<reference evidence="3" key="2">
    <citation type="submission" date="2020-09" db="EMBL/GenBank/DDBJ databases">
        <authorList>
            <person name="Sun Q."/>
            <person name="Kim S."/>
        </authorList>
    </citation>
    <scope>NUCLEOTIDE SEQUENCE</scope>
    <source>
        <strain evidence="3">KCTC 42097</strain>
    </source>
</reference>
<dbReference type="AlphaFoldDB" id="A0A8J3DNU4"/>
<accession>A0A8J3DNU4</accession>
<protein>
    <recommendedName>
        <fullName evidence="2">HIT domain-containing protein</fullName>
    </recommendedName>
</protein>
<dbReference type="SUPFAM" id="SSF54197">
    <property type="entry name" value="HIT-like"/>
    <property type="match status" value="1"/>
</dbReference>
<dbReference type="EMBL" id="BMZO01000003">
    <property type="protein sequence ID" value="GHC67266.1"/>
    <property type="molecule type" value="Genomic_DNA"/>
</dbReference>
<evidence type="ECO:0000313" key="3">
    <source>
        <dbReference type="EMBL" id="GHC67266.1"/>
    </source>
</evidence>
<dbReference type="InterPro" id="IPR011146">
    <property type="entry name" value="HIT-like"/>
</dbReference>
<proteinExistence type="predicted"/>
<evidence type="ECO:0000256" key="1">
    <source>
        <dbReference type="PROSITE-ProRule" id="PRU00464"/>
    </source>
</evidence>
<dbReference type="InterPro" id="IPR026026">
    <property type="entry name" value="HIT_Hint"/>
</dbReference>
<dbReference type="Proteomes" id="UP000641137">
    <property type="component" value="Unassembled WGS sequence"/>
</dbReference>
<feature type="domain" description="HIT" evidence="2">
    <location>
        <begin position="38"/>
        <end position="107"/>
    </location>
</feature>
<organism evidence="3 4">
    <name type="scientific">Limoniibacter endophyticus</name>
    <dbReference type="NCBI Taxonomy" id="1565040"/>
    <lineage>
        <taxon>Bacteria</taxon>
        <taxon>Pseudomonadati</taxon>
        <taxon>Pseudomonadota</taxon>
        <taxon>Alphaproteobacteria</taxon>
        <taxon>Hyphomicrobiales</taxon>
        <taxon>Bartonellaceae</taxon>
        <taxon>Limoniibacter</taxon>
    </lineage>
</organism>
<evidence type="ECO:0000313" key="4">
    <source>
        <dbReference type="Proteomes" id="UP000641137"/>
    </source>
</evidence>
<dbReference type="Gene3D" id="3.30.428.10">
    <property type="entry name" value="HIT-like"/>
    <property type="match status" value="1"/>
</dbReference>
<keyword evidence="4" id="KW-1185">Reference proteome</keyword>
<dbReference type="RefSeq" id="WP_189488773.1">
    <property type="nucleotide sequence ID" value="NZ_BMZO01000003.1"/>
</dbReference>
<dbReference type="PIRSF" id="PIRSF000714">
    <property type="entry name" value="HIT"/>
    <property type="match status" value="1"/>
</dbReference>
<gene>
    <name evidence="3" type="ORF">GCM10010136_11170</name>
</gene>
<dbReference type="InterPro" id="IPR036265">
    <property type="entry name" value="HIT-like_sf"/>
</dbReference>
<dbReference type="GO" id="GO:0003824">
    <property type="term" value="F:catalytic activity"/>
    <property type="evidence" value="ECO:0007669"/>
    <property type="project" value="InterPro"/>
</dbReference>
<comment type="caution">
    <text evidence="1">Lacks conserved residue(s) required for the propagation of feature annotation.</text>
</comment>
<comment type="caution">
    <text evidence="3">The sequence shown here is derived from an EMBL/GenBank/DDBJ whole genome shotgun (WGS) entry which is preliminary data.</text>
</comment>
<dbReference type="PROSITE" id="PS51084">
    <property type="entry name" value="HIT_2"/>
    <property type="match status" value="1"/>
</dbReference>
<dbReference type="Pfam" id="PF01230">
    <property type="entry name" value="HIT"/>
    <property type="match status" value="1"/>
</dbReference>
<reference evidence="3" key="1">
    <citation type="journal article" date="2014" name="Int. J. Syst. Evol. Microbiol.">
        <title>Complete genome sequence of Corynebacterium casei LMG S-19264T (=DSM 44701T), isolated from a smear-ripened cheese.</title>
        <authorList>
            <consortium name="US DOE Joint Genome Institute (JGI-PGF)"/>
            <person name="Walter F."/>
            <person name="Albersmeier A."/>
            <person name="Kalinowski J."/>
            <person name="Ruckert C."/>
        </authorList>
    </citation>
    <scope>NUCLEOTIDE SEQUENCE</scope>
    <source>
        <strain evidence="3">KCTC 42097</strain>
    </source>
</reference>
<evidence type="ECO:0000259" key="2">
    <source>
        <dbReference type="PROSITE" id="PS51084"/>
    </source>
</evidence>
<name>A0A8J3DNU4_9HYPH</name>
<sequence length="141" mass="16131">MAAERFVLDQRLEGDSIKLTRLGLCTLRLMNDSRWPWLLLVPQRVGIEEIHQLTPLDQTMLTFETALVSAALKEATGCEKINIGALGNRVRQLHIHVIARNEADTNWPDPVWGFGKRKAYQDDECKELRKRILGKLEAQNI</sequence>